<gene>
    <name evidence="1" type="ORF">GCM10009093_14350</name>
</gene>
<comment type="caution">
    <text evidence="1">The sequence shown here is derived from an EMBL/GenBank/DDBJ whole genome shotgun (WGS) entry which is preliminary data.</text>
</comment>
<evidence type="ECO:0000313" key="2">
    <source>
        <dbReference type="Proteomes" id="UP001500791"/>
    </source>
</evidence>
<organism evidence="1 2">
    <name type="scientific">Brevundimonas terrae</name>
    <dbReference type="NCBI Taxonomy" id="363631"/>
    <lineage>
        <taxon>Bacteria</taxon>
        <taxon>Pseudomonadati</taxon>
        <taxon>Pseudomonadota</taxon>
        <taxon>Alphaproteobacteria</taxon>
        <taxon>Caulobacterales</taxon>
        <taxon>Caulobacteraceae</taxon>
        <taxon>Brevundimonas</taxon>
    </lineage>
</organism>
<name>A0ABP3I2Q6_9CAUL</name>
<sequence length="72" mass="7693">MSPHAVALTRPVVAVFRMGMGDQVSALWLNVQSIPLGTEWAGFNANRQAGAGRRGWARRRQALGALAPVVVP</sequence>
<keyword evidence="2" id="KW-1185">Reference proteome</keyword>
<reference evidence="2" key="1">
    <citation type="journal article" date="2019" name="Int. J. Syst. Evol. Microbiol.">
        <title>The Global Catalogue of Microorganisms (GCM) 10K type strain sequencing project: providing services to taxonomists for standard genome sequencing and annotation.</title>
        <authorList>
            <consortium name="The Broad Institute Genomics Platform"/>
            <consortium name="The Broad Institute Genome Sequencing Center for Infectious Disease"/>
            <person name="Wu L."/>
            <person name="Ma J."/>
        </authorList>
    </citation>
    <scope>NUCLEOTIDE SEQUENCE [LARGE SCALE GENOMIC DNA]</scope>
    <source>
        <strain evidence="2">JCM 13476</strain>
    </source>
</reference>
<evidence type="ECO:0000313" key="1">
    <source>
        <dbReference type="EMBL" id="GAA0388811.1"/>
    </source>
</evidence>
<protein>
    <submittedName>
        <fullName evidence="1">Uncharacterized protein</fullName>
    </submittedName>
</protein>
<dbReference type="EMBL" id="BAAAEJ010000007">
    <property type="protein sequence ID" value="GAA0388811.1"/>
    <property type="molecule type" value="Genomic_DNA"/>
</dbReference>
<accession>A0ABP3I2Q6</accession>
<proteinExistence type="predicted"/>
<dbReference type="Proteomes" id="UP001500791">
    <property type="component" value="Unassembled WGS sequence"/>
</dbReference>